<accession>A0ABR2CJ59</accession>
<comment type="caution">
    <text evidence="1">The sequence shown here is derived from an EMBL/GenBank/DDBJ whole genome shotgun (WGS) entry which is preliminary data.</text>
</comment>
<dbReference type="Proteomes" id="UP001472677">
    <property type="component" value="Unassembled WGS sequence"/>
</dbReference>
<evidence type="ECO:0000313" key="2">
    <source>
        <dbReference type="Proteomes" id="UP001472677"/>
    </source>
</evidence>
<keyword evidence="2" id="KW-1185">Reference proteome</keyword>
<gene>
    <name evidence="1" type="ORF">V6N12_025503</name>
</gene>
<sequence length="378" mass="42504">MIGEVVRVDYNTVEGKRGRVACVDDEVVVPVAILSAFQLKELVLNAGPTISVKGNVVGDVVMGSTAIFSQCIFYNEPRVRSSNTPIEKFHSFAARKLQSVLAEILKYKYNWEDLLPCSIRKVKCSRLWRGISALWEEIYNSVCWNIRDGGSTDFWFDMWIVSERPLVNHYLGDGVTMSSTVATMVIVTRERVRRHLASSPCYPICQVGEETIEHILRDCPVNSNVWSQVFHPSKLLEFMSLLFDVWFMPNLLVQRRFAVNVVALLVIVKRQRVVSSEMNMKSGYLASLGTLGFARAFWRNSGALSGNALVDDTHDLLSREWDVVIRRISRDMNKVADALVFSLCDGSVGVLLFDSPLDFVEQVVIEDNQGADNVLVVG</sequence>
<name>A0ABR2CJ59_9ROSI</name>
<dbReference type="EMBL" id="JBBPBM010000051">
    <property type="protein sequence ID" value="KAK8519465.1"/>
    <property type="molecule type" value="Genomic_DNA"/>
</dbReference>
<reference evidence="1 2" key="1">
    <citation type="journal article" date="2024" name="G3 (Bethesda)">
        <title>Genome assembly of Hibiscus sabdariffa L. provides insights into metabolisms of medicinal natural products.</title>
        <authorList>
            <person name="Kim T."/>
        </authorList>
    </citation>
    <scope>NUCLEOTIDE SEQUENCE [LARGE SCALE GENOMIC DNA]</scope>
    <source>
        <strain evidence="1">TK-2024</strain>
        <tissue evidence="1">Old leaves</tissue>
    </source>
</reference>
<organism evidence="1 2">
    <name type="scientific">Hibiscus sabdariffa</name>
    <name type="common">roselle</name>
    <dbReference type="NCBI Taxonomy" id="183260"/>
    <lineage>
        <taxon>Eukaryota</taxon>
        <taxon>Viridiplantae</taxon>
        <taxon>Streptophyta</taxon>
        <taxon>Embryophyta</taxon>
        <taxon>Tracheophyta</taxon>
        <taxon>Spermatophyta</taxon>
        <taxon>Magnoliopsida</taxon>
        <taxon>eudicotyledons</taxon>
        <taxon>Gunneridae</taxon>
        <taxon>Pentapetalae</taxon>
        <taxon>rosids</taxon>
        <taxon>malvids</taxon>
        <taxon>Malvales</taxon>
        <taxon>Malvaceae</taxon>
        <taxon>Malvoideae</taxon>
        <taxon>Hibiscus</taxon>
    </lineage>
</organism>
<proteinExistence type="predicted"/>
<protein>
    <recommendedName>
        <fullName evidence="3">Reverse transcriptase zinc-binding domain-containing protein</fullName>
    </recommendedName>
</protein>
<evidence type="ECO:0000313" key="1">
    <source>
        <dbReference type="EMBL" id="KAK8519465.1"/>
    </source>
</evidence>
<evidence type="ECO:0008006" key="3">
    <source>
        <dbReference type="Google" id="ProtNLM"/>
    </source>
</evidence>